<keyword evidence="4 6" id="KW-1133">Transmembrane helix</keyword>
<organism evidence="7 8">
    <name type="scientific">Fusarium oxysporum NRRL 32931</name>
    <dbReference type="NCBI Taxonomy" id="660029"/>
    <lineage>
        <taxon>Eukaryota</taxon>
        <taxon>Fungi</taxon>
        <taxon>Dikarya</taxon>
        <taxon>Ascomycota</taxon>
        <taxon>Pezizomycotina</taxon>
        <taxon>Sordariomycetes</taxon>
        <taxon>Hypocreomycetidae</taxon>
        <taxon>Hypocreales</taxon>
        <taxon>Nectriaceae</taxon>
        <taxon>Fusarium</taxon>
        <taxon>Fusarium oxysporum species complex</taxon>
    </lineage>
</organism>
<proteinExistence type="predicted"/>
<evidence type="ECO:0000313" key="8">
    <source>
        <dbReference type="Proteomes" id="UP000030753"/>
    </source>
</evidence>
<dbReference type="Gene3D" id="1.20.1250.20">
    <property type="entry name" value="MFS general substrate transporter like domains"/>
    <property type="match status" value="1"/>
</dbReference>
<feature type="transmembrane region" description="Helical" evidence="6">
    <location>
        <begin position="79"/>
        <end position="103"/>
    </location>
</feature>
<reference evidence="7 8" key="1">
    <citation type="submission" date="2011-06" db="EMBL/GenBank/DDBJ databases">
        <title>The Genome Sequence of Fusarium oxysporum FOSC 3-a.</title>
        <authorList>
            <consortium name="The Broad Institute Genome Sequencing Platform"/>
            <person name="Ma L.-J."/>
            <person name="Gale L.R."/>
            <person name="Schwartz D.C."/>
            <person name="Zhou S."/>
            <person name="Corby-Kistler H."/>
            <person name="Young S.K."/>
            <person name="Zeng Q."/>
            <person name="Gargeya S."/>
            <person name="Fitzgerald M."/>
            <person name="Haas B."/>
            <person name="Abouelleil A."/>
            <person name="Alvarado L."/>
            <person name="Arachchi H.M."/>
            <person name="Berlin A."/>
            <person name="Brown A."/>
            <person name="Chapman S.B."/>
            <person name="Chen Z."/>
            <person name="Dunbar C."/>
            <person name="Freedman E."/>
            <person name="Gearin G."/>
            <person name="Gellesch M."/>
            <person name="Goldberg J."/>
            <person name="Griggs A."/>
            <person name="Gujja S."/>
            <person name="Heiman D."/>
            <person name="Howarth C."/>
            <person name="Larson L."/>
            <person name="Lui A."/>
            <person name="MacDonald P.J.P."/>
            <person name="Mehta T."/>
            <person name="Montmayeur A."/>
            <person name="Murphy C."/>
            <person name="Neiman D."/>
            <person name="Pearson M."/>
            <person name="Priest M."/>
            <person name="Roberts A."/>
            <person name="Saif S."/>
            <person name="Shea T."/>
            <person name="Shenoy N."/>
            <person name="Sisk P."/>
            <person name="Stolte C."/>
            <person name="Sykes S."/>
            <person name="Wortman J."/>
            <person name="Nusbaum C."/>
            <person name="Birren B."/>
        </authorList>
    </citation>
    <scope>NUCLEOTIDE SEQUENCE [LARGE SCALE GENOMIC DNA]</scope>
    <source>
        <strain evidence="8">FOSC 3-a</strain>
    </source>
</reference>
<protein>
    <recommendedName>
        <fullName evidence="9">Major facilitator superfamily (MFS) profile domain-containing protein</fullName>
    </recommendedName>
</protein>
<evidence type="ECO:0000256" key="5">
    <source>
        <dbReference type="ARBA" id="ARBA00023136"/>
    </source>
</evidence>
<dbReference type="HOGENOM" id="CLU_1503489_0_0_1"/>
<sequence>MLFSYSLFYPVMTSSLFEKDPLKQVARQQPYWIACALSTIIYGYVSMKLRTIRLPLFVGFLIYTAGIVGLVTIEPYDSTNAVIFAGLAGLGFGAPLILIVAGVQLSTPDHLIATATAATTSARAIAVTTFTAIYSASLSTRLESYIPSYVAKAALSAGLPKSSLVAFIKALTAHDMSAL</sequence>
<dbReference type="InterPro" id="IPR036259">
    <property type="entry name" value="MFS_trans_sf"/>
</dbReference>
<gene>
    <name evidence="7" type="ORF">FOYG_11814</name>
</gene>
<accession>W9HU53</accession>
<evidence type="ECO:0000313" key="7">
    <source>
        <dbReference type="EMBL" id="EWY84354.1"/>
    </source>
</evidence>
<dbReference type="GO" id="GO:0022857">
    <property type="term" value="F:transmembrane transporter activity"/>
    <property type="evidence" value="ECO:0007669"/>
    <property type="project" value="InterPro"/>
</dbReference>
<comment type="subcellular location">
    <subcellularLocation>
        <location evidence="1">Membrane</location>
        <topology evidence="1">Multi-pass membrane protein</topology>
    </subcellularLocation>
</comment>
<dbReference type="SUPFAM" id="SSF103473">
    <property type="entry name" value="MFS general substrate transporter"/>
    <property type="match status" value="1"/>
</dbReference>
<evidence type="ECO:0000256" key="6">
    <source>
        <dbReference type="SAM" id="Phobius"/>
    </source>
</evidence>
<dbReference type="PANTHER" id="PTHR23501:SF195">
    <property type="entry name" value="PEP5"/>
    <property type="match status" value="1"/>
</dbReference>
<evidence type="ECO:0008006" key="9">
    <source>
        <dbReference type="Google" id="ProtNLM"/>
    </source>
</evidence>
<evidence type="ECO:0000256" key="2">
    <source>
        <dbReference type="ARBA" id="ARBA00022448"/>
    </source>
</evidence>
<evidence type="ECO:0000256" key="4">
    <source>
        <dbReference type="ARBA" id="ARBA00022989"/>
    </source>
</evidence>
<evidence type="ECO:0000256" key="3">
    <source>
        <dbReference type="ARBA" id="ARBA00022692"/>
    </source>
</evidence>
<dbReference type="AlphaFoldDB" id="W9HU53"/>
<dbReference type="PANTHER" id="PTHR23501">
    <property type="entry name" value="MAJOR FACILITATOR SUPERFAMILY"/>
    <property type="match status" value="1"/>
</dbReference>
<keyword evidence="2" id="KW-0813">Transport</keyword>
<dbReference type="Pfam" id="PF06609">
    <property type="entry name" value="TRI12"/>
    <property type="match status" value="1"/>
</dbReference>
<keyword evidence="5 6" id="KW-0472">Membrane</keyword>
<dbReference type="InterPro" id="IPR010573">
    <property type="entry name" value="MFS_Str1/Tri12-like"/>
</dbReference>
<keyword evidence="3 6" id="KW-0812">Transmembrane</keyword>
<evidence type="ECO:0000256" key="1">
    <source>
        <dbReference type="ARBA" id="ARBA00004141"/>
    </source>
</evidence>
<dbReference type="Proteomes" id="UP000030753">
    <property type="component" value="Unassembled WGS sequence"/>
</dbReference>
<dbReference type="GO" id="GO:0005886">
    <property type="term" value="C:plasma membrane"/>
    <property type="evidence" value="ECO:0007669"/>
    <property type="project" value="TreeGrafter"/>
</dbReference>
<dbReference type="EMBL" id="JH717846">
    <property type="protein sequence ID" value="EWY84354.1"/>
    <property type="molecule type" value="Genomic_DNA"/>
</dbReference>
<feature type="transmembrane region" description="Helical" evidence="6">
    <location>
        <begin position="29"/>
        <end position="47"/>
    </location>
</feature>
<feature type="transmembrane region" description="Helical" evidence="6">
    <location>
        <begin position="54"/>
        <end position="73"/>
    </location>
</feature>
<name>W9HU53_FUSOX</name>